<dbReference type="InterPro" id="IPR051603">
    <property type="entry name" value="Zinc-ADH_QOR/CCCR"/>
</dbReference>
<protein>
    <submittedName>
        <fullName evidence="7">NADPH:quinone reductase</fullName>
    </submittedName>
</protein>
<dbReference type="GO" id="GO:0005737">
    <property type="term" value="C:cytoplasm"/>
    <property type="evidence" value="ECO:0007669"/>
    <property type="project" value="UniProtKB-SubCell"/>
</dbReference>
<dbReference type="RefSeq" id="WP_091192950.1">
    <property type="nucleotide sequence ID" value="NZ_LT594324.1"/>
</dbReference>
<sequence length="302" mass="31387">MKAVQFADYGGPEVLRPVQVPEPHAGPGQIRVAVRAVGVNPMDWKLRSGAMRQLMPLALPAIPGSDVAGVVDEIGAGVTGVDVGDEVFGFATADGYAEHALLEHFAVKPPTMSWEEAAGLPVAAETAVRGLDLLGVREGDVLLINGASGGVGLSAAQLARARGATVLGTASPANHDFLRGLGVLPTSYGPGLVDRVREISPDGVDEALDTAGKGALPDLVEITGTPDRVLTISDPDARRHGVRMTSGAEGRSYQALDEVARLFEEGTFQLPVARTFDLDQAAEAQEISQGGHVRGKLVLRVA</sequence>
<dbReference type="GO" id="GO:0003723">
    <property type="term" value="F:RNA binding"/>
    <property type="evidence" value="ECO:0007669"/>
    <property type="project" value="UniProtKB-KW"/>
</dbReference>
<keyword evidence="3" id="KW-0963">Cytoplasm</keyword>
<comment type="subunit">
    <text evidence="2">Homotetramer.</text>
</comment>
<dbReference type="Pfam" id="PF08240">
    <property type="entry name" value="ADH_N"/>
    <property type="match status" value="1"/>
</dbReference>
<evidence type="ECO:0000313" key="7">
    <source>
        <dbReference type="EMBL" id="SBT43199.1"/>
    </source>
</evidence>
<evidence type="ECO:0000259" key="6">
    <source>
        <dbReference type="SMART" id="SM00829"/>
    </source>
</evidence>
<evidence type="ECO:0000256" key="4">
    <source>
        <dbReference type="ARBA" id="ARBA00022857"/>
    </source>
</evidence>
<evidence type="ECO:0000256" key="1">
    <source>
        <dbReference type="ARBA" id="ARBA00004496"/>
    </source>
</evidence>
<evidence type="ECO:0000313" key="8">
    <source>
        <dbReference type="Proteomes" id="UP000198765"/>
    </source>
</evidence>
<dbReference type="SUPFAM" id="SSF50129">
    <property type="entry name" value="GroES-like"/>
    <property type="match status" value="1"/>
</dbReference>
<dbReference type="PANTHER" id="PTHR44154">
    <property type="entry name" value="QUINONE OXIDOREDUCTASE"/>
    <property type="match status" value="1"/>
</dbReference>
<dbReference type="Gene3D" id="3.90.180.10">
    <property type="entry name" value="Medium-chain alcohol dehydrogenases, catalytic domain"/>
    <property type="match status" value="1"/>
</dbReference>
<keyword evidence="8" id="KW-1185">Reference proteome</keyword>
<evidence type="ECO:0000256" key="5">
    <source>
        <dbReference type="ARBA" id="ARBA00022884"/>
    </source>
</evidence>
<dbReference type="InterPro" id="IPR013154">
    <property type="entry name" value="ADH-like_N"/>
</dbReference>
<feature type="domain" description="Enoyl reductase (ER)" evidence="6">
    <location>
        <begin position="10"/>
        <end position="299"/>
    </location>
</feature>
<dbReference type="AlphaFoldDB" id="A0A1A8ZH50"/>
<dbReference type="Proteomes" id="UP000198765">
    <property type="component" value="Chromosome I"/>
</dbReference>
<dbReference type="PANTHER" id="PTHR44154:SF1">
    <property type="entry name" value="QUINONE OXIDOREDUCTASE"/>
    <property type="match status" value="1"/>
</dbReference>
<dbReference type="Pfam" id="PF13602">
    <property type="entry name" value="ADH_zinc_N_2"/>
    <property type="match status" value="1"/>
</dbReference>
<dbReference type="SMART" id="SM00829">
    <property type="entry name" value="PKS_ER"/>
    <property type="match status" value="1"/>
</dbReference>
<proteinExistence type="predicted"/>
<dbReference type="CDD" id="cd05289">
    <property type="entry name" value="MDR_like_2"/>
    <property type="match status" value="1"/>
</dbReference>
<dbReference type="GO" id="GO:0008270">
    <property type="term" value="F:zinc ion binding"/>
    <property type="evidence" value="ECO:0007669"/>
    <property type="project" value="InterPro"/>
</dbReference>
<dbReference type="SUPFAM" id="SSF51735">
    <property type="entry name" value="NAD(P)-binding Rossmann-fold domains"/>
    <property type="match status" value="1"/>
</dbReference>
<dbReference type="InterPro" id="IPR011032">
    <property type="entry name" value="GroES-like_sf"/>
</dbReference>
<dbReference type="PROSITE" id="PS01162">
    <property type="entry name" value="QOR_ZETA_CRYSTAL"/>
    <property type="match status" value="1"/>
</dbReference>
<accession>A0A1A8ZH50</accession>
<name>A0A1A8ZH50_9ACTN</name>
<dbReference type="OrthoDB" id="3727682at2"/>
<dbReference type="EMBL" id="LT594324">
    <property type="protein sequence ID" value="SBT43199.1"/>
    <property type="molecule type" value="Genomic_DNA"/>
</dbReference>
<comment type="subcellular location">
    <subcellularLocation>
        <location evidence="1">Cytoplasm</location>
    </subcellularLocation>
</comment>
<evidence type="ECO:0000256" key="2">
    <source>
        <dbReference type="ARBA" id="ARBA00011881"/>
    </source>
</evidence>
<dbReference type="Gene3D" id="3.40.50.720">
    <property type="entry name" value="NAD(P)-binding Rossmann-like Domain"/>
    <property type="match status" value="1"/>
</dbReference>
<keyword evidence="4" id="KW-0521">NADP</keyword>
<evidence type="ECO:0000256" key="3">
    <source>
        <dbReference type="ARBA" id="ARBA00022490"/>
    </source>
</evidence>
<dbReference type="InterPro" id="IPR020843">
    <property type="entry name" value="ER"/>
</dbReference>
<reference evidence="7 8" key="1">
    <citation type="submission" date="2016-06" db="EMBL/GenBank/DDBJ databases">
        <authorList>
            <person name="Kjaerup R.B."/>
            <person name="Dalgaard T.S."/>
            <person name="Juul-Madsen H.R."/>
        </authorList>
    </citation>
    <scope>NUCLEOTIDE SEQUENCE [LARGE SCALE GENOMIC DNA]</scope>
    <source>
        <strain evidence="7 8">DSM 45248</strain>
    </source>
</reference>
<organism evidence="7 8">
    <name type="scientific">Micromonospora narathiwatensis</name>
    <dbReference type="NCBI Taxonomy" id="299146"/>
    <lineage>
        <taxon>Bacteria</taxon>
        <taxon>Bacillati</taxon>
        <taxon>Actinomycetota</taxon>
        <taxon>Actinomycetes</taxon>
        <taxon>Micromonosporales</taxon>
        <taxon>Micromonosporaceae</taxon>
        <taxon>Micromonospora</taxon>
    </lineage>
</organism>
<dbReference type="GO" id="GO:0016491">
    <property type="term" value="F:oxidoreductase activity"/>
    <property type="evidence" value="ECO:0007669"/>
    <property type="project" value="InterPro"/>
</dbReference>
<dbReference type="PATRIC" id="fig|299146.4.peg.1780"/>
<gene>
    <name evidence="7" type="ORF">GA0070621_1722</name>
</gene>
<keyword evidence="5" id="KW-0694">RNA-binding</keyword>
<dbReference type="InterPro" id="IPR036291">
    <property type="entry name" value="NAD(P)-bd_dom_sf"/>
</dbReference>
<dbReference type="InterPro" id="IPR002364">
    <property type="entry name" value="Quin_OxRdtase/zeta-crystal_CS"/>
</dbReference>